<keyword evidence="19" id="KW-1185">Reference proteome</keyword>
<comment type="subunit">
    <text evidence="15">Interacts with RSC1A1.</text>
</comment>
<name>A0AAV5SLH1_9BILA</name>
<keyword evidence="16" id="KW-0732">Signal</keyword>
<evidence type="ECO:0000256" key="11">
    <source>
        <dbReference type="ARBA" id="ARBA00023128"/>
    </source>
</evidence>
<dbReference type="FunFam" id="3.90.870.10:FF:000007">
    <property type="entry name" value="YrdC N6-threonylcarbamoyltransferase domain containing"/>
    <property type="match status" value="1"/>
</dbReference>
<keyword evidence="10" id="KW-0809">Transit peptide</keyword>
<dbReference type="PROSITE" id="PS51163">
    <property type="entry name" value="YRDC"/>
    <property type="match status" value="1"/>
</dbReference>
<evidence type="ECO:0000256" key="3">
    <source>
        <dbReference type="ARBA" id="ARBA00004496"/>
    </source>
</evidence>
<dbReference type="InterPro" id="IPR006070">
    <property type="entry name" value="Sua5-like_dom"/>
</dbReference>
<evidence type="ECO:0000256" key="7">
    <source>
        <dbReference type="ARBA" id="ARBA00022475"/>
    </source>
</evidence>
<evidence type="ECO:0000256" key="14">
    <source>
        <dbReference type="ARBA" id="ARBA00058524"/>
    </source>
</evidence>
<feature type="non-terminal residue" evidence="18">
    <location>
        <position position="1"/>
    </location>
</feature>
<dbReference type="AlphaFoldDB" id="A0AAV5SLH1"/>
<feature type="signal peptide" evidence="16">
    <location>
        <begin position="1"/>
        <end position="17"/>
    </location>
</feature>
<dbReference type="GO" id="GO:0003725">
    <property type="term" value="F:double-stranded RNA binding"/>
    <property type="evidence" value="ECO:0007669"/>
    <property type="project" value="InterPro"/>
</dbReference>
<evidence type="ECO:0000256" key="8">
    <source>
        <dbReference type="ARBA" id="ARBA00022490"/>
    </source>
</evidence>
<keyword evidence="7" id="KW-1003">Cell membrane</keyword>
<dbReference type="GO" id="GO:0000049">
    <property type="term" value="F:tRNA binding"/>
    <property type="evidence" value="ECO:0007669"/>
    <property type="project" value="TreeGrafter"/>
</dbReference>
<gene>
    <name evidence="18" type="ORF">PENTCL1PPCAC_6266</name>
</gene>
<protein>
    <recommendedName>
        <fullName evidence="6">Threonylcarbamoyl-AMP synthase</fullName>
        <ecNumber evidence="5">2.7.7.87</ecNumber>
    </recommendedName>
</protein>
<sequence>AFSLFVITLSVFLAVLSRSIVRFMNRPLLCVVRKLSAMTRTVHLASISAAGDCTSSSVVGAAVDILKHGGIVALPSDTLYGVTSMIDYSQKLFEVKRRSQLKPLGLFVAGPEEVAKWAEVTISDDLLHRLLPGPVTLIFNRLSSLPESFNPETRKVGVRVPLCPIVNDICCSLGAPLAQTSANPSGSPLNPVCVDDFTELHDEIDLIIDGGRIETTAEGSTIIDLSLKGFYHIVRDGCALVDTRKKLENAGLRALDNLTHL</sequence>
<comment type="subcellular location">
    <subcellularLocation>
        <location evidence="2">Cell membrane</location>
        <topology evidence="2">Peripheral membrane protein</topology>
    </subcellularLocation>
    <subcellularLocation>
        <location evidence="3">Cytoplasm</location>
    </subcellularLocation>
    <subcellularLocation>
        <location evidence="1">Mitochondrion</location>
    </subcellularLocation>
</comment>
<keyword evidence="8" id="KW-0963">Cytoplasm</keyword>
<evidence type="ECO:0000256" key="9">
    <source>
        <dbReference type="ARBA" id="ARBA00022679"/>
    </source>
</evidence>
<accession>A0AAV5SLH1</accession>
<organism evidence="18 19">
    <name type="scientific">Pristionchus entomophagus</name>
    <dbReference type="NCBI Taxonomy" id="358040"/>
    <lineage>
        <taxon>Eukaryota</taxon>
        <taxon>Metazoa</taxon>
        <taxon>Ecdysozoa</taxon>
        <taxon>Nematoda</taxon>
        <taxon>Chromadorea</taxon>
        <taxon>Rhabditida</taxon>
        <taxon>Rhabditina</taxon>
        <taxon>Diplogasteromorpha</taxon>
        <taxon>Diplogasteroidea</taxon>
        <taxon>Neodiplogasteridae</taxon>
        <taxon>Pristionchus</taxon>
    </lineage>
</organism>
<comment type="similarity">
    <text evidence="4">Belongs to the SUA5 family.</text>
</comment>
<dbReference type="EMBL" id="BTSX01000002">
    <property type="protein sequence ID" value="GMS84091.1"/>
    <property type="molecule type" value="Genomic_DNA"/>
</dbReference>
<evidence type="ECO:0000256" key="1">
    <source>
        <dbReference type="ARBA" id="ARBA00004173"/>
    </source>
</evidence>
<evidence type="ECO:0000313" key="19">
    <source>
        <dbReference type="Proteomes" id="UP001432027"/>
    </source>
</evidence>
<dbReference type="Proteomes" id="UP001432027">
    <property type="component" value="Unassembled WGS sequence"/>
</dbReference>
<dbReference type="PANTHER" id="PTHR17490">
    <property type="entry name" value="SUA5"/>
    <property type="match status" value="1"/>
</dbReference>
<evidence type="ECO:0000256" key="13">
    <source>
        <dbReference type="ARBA" id="ARBA00048366"/>
    </source>
</evidence>
<evidence type="ECO:0000256" key="10">
    <source>
        <dbReference type="ARBA" id="ARBA00022946"/>
    </source>
</evidence>
<dbReference type="GO" id="GO:0061710">
    <property type="term" value="F:L-threonylcarbamoyladenylate synthase"/>
    <property type="evidence" value="ECO:0007669"/>
    <property type="project" value="UniProtKB-EC"/>
</dbReference>
<dbReference type="GO" id="GO:0005886">
    <property type="term" value="C:plasma membrane"/>
    <property type="evidence" value="ECO:0007669"/>
    <property type="project" value="UniProtKB-SubCell"/>
</dbReference>
<keyword evidence="11" id="KW-0496">Mitochondrion</keyword>
<dbReference type="EC" id="2.7.7.87" evidence="5"/>
<dbReference type="InterPro" id="IPR017945">
    <property type="entry name" value="DHBP_synth_RibB-like_a/b_dom"/>
</dbReference>
<comment type="function">
    <text evidence="14">Cytoplasmic and mitochondrial threonylcarbamoyl-AMP synthase required for the formation of a threonylcarbamoyl group on adenosine at position 37 (t(6)A37) in tRNAs that read codons beginning with adenine. Catalyzes the conversion of L-threonine, HCO(3)(-)/CO(2) and ATP to give threonylcarbamoyl-AMP (TC-AMP) as the acyladenylate intermediate, with the release of diphosphate. Participates in t(6)A37 formation in cytoplasmic and mitochondrial tRNAs. May regulate the activity of some transporters.</text>
</comment>
<dbReference type="GO" id="GO:0006450">
    <property type="term" value="P:regulation of translational fidelity"/>
    <property type="evidence" value="ECO:0007669"/>
    <property type="project" value="TreeGrafter"/>
</dbReference>
<dbReference type="InterPro" id="IPR050156">
    <property type="entry name" value="TC-AMP_synthase_SUA5"/>
</dbReference>
<evidence type="ECO:0000259" key="17">
    <source>
        <dbReference type="PROSITE" id="PS51163"/>
    </source>
</evidence>
<proteinExistence type="inferred from homology"/>
<dbReference type="Pfam" id="PF01300">
    <property type="entry name" value="Sua5_yciO_yrdC"/>
    <property type="match status" value="1"/>
</dbReference>
<feature type="chain" id="PRO_5043618915" description="Threonylcarbamoyl-AMP synthase" evidence="16">
    <location>
        <begin position="18"/>
        <end position="261"/>
    </location>
</feature>
<dbReference type="PANTHER" id="PTHR17490:SF10">
    <property type="entry name" value="THREONYLCARBAMOYL-AMP SYNTHASE"/>
    <property type="match status" value="1"/>
</dbReference>
<evidence type="ECO:0000256" key="12">
    <source>
        <dbReference type="ARBA" id="ARBA00023136"/>
    </source>
</evidence>
<comment type="caution">
    <text evidence="18">The sequence shown here is derived from an EMBL/GenBank/DDBJ whole genome shotgun (WGS) entry which is preliminary data.</text>
</comment>
<evidence type="ECO:0000256" key="4">
    <source>
        <dbReference type="ARBA" id="ARBA00007663"/>
    </source>
</evidence>
<dbReference type="GO" id="GO:0005739">
    <property type="term" value="C:mitochondrion"/>
    <property type="evidence" value="ECO:0007669"/>
    <property type="project" value="UniProtKB-SubCell"/>
</dbReference>
<feature type="domain" description="YrdC-like" evidence="17">
    <location>
        <begin position="56"/>
        <end position="239"/>
    </location>
</feature>
<keyword evidence="9" id="KW-0808">Transferase</keyword>
<evidence type="ECO:0000256" key="15">
    <source>
        <dbReference type="ARBA" id="ARBA00063146"/>
    </source>
</evidence>
<reference evidence="18" key="1">
    <citation type="submission" date="2023-10" db="EMBL/GenBank/DDBJ databases">
        <title>Genome assembly of Pristionchus species.</title>
        <authorList>
            <person name="Yoshida K."/>
            <person name="Sommer R.J."/>
        </authorList>
    </citation>
    <scope>NUCLEOTIDE SEQUENCE</scope>
    <source>
        <strain evidence="18">RS0144</strain>
    </source>
</reference>
<evidence type="ECO:0000256" key="2">
    <source>
        <dbReference type="ARBA" id="ARBA00004202"/>
    </source>
</evidence>
<evidence type="ECO:0000313" key="18">
    <source>
        <dbReference type="EMBL" id="GMS84091.1"/>
    </source>
</evidence>
<evidence type="ECO:0000256" key="16">
    <source>
        <dbReference type="SAM" id="SignalP"/>
    </source>
</evidence>
<comment type="catalytic activity">
    <reaction evidence="13">
        <text>L-threonine + hydrogencarbonate + ATP = L-threonylcarbamoyladenylate + diphosphate + H2O</text>
        <dbReference type="Rhea" id="RHEA:36407"/>
        <dbReference type="ChEBI" id="CHEBI:15377"/>
        <dbReference type="ChEBI" id="CHEBI:17544"/>
        <dbReference type="ChEBI" id="CHEBI:30616"/>
        <dbReference type="ChEBI" id="CHEBI:33019"/>
        <dbReference type="ChEBI" id="CHEBI:57926"/>
        <dbReference type="ChEBI" id="CHEBI:73682"/>
        <dbReference type="EC" id="2.7.7.87"/>
    </reaction>
</comment>
<evidence type="ECO:0000256" key="6">
    <source>
        <dbReference type="ARBA" id="ARBA00015492"/>
    </source>
</evidence>
<evidence type="ECO:0000256" key="5">
    <source>
        <dbReference type="ARBA" id="ARBA00012584"/>
    </source>
</evidence>
<keyword evidence="12" id="KW-0472">Membrane</keyword>
<dbReference type="Gene3D" id="3.90.870.10">
    <property type="entry name" value="DHBP synthase"/>
    <property type="match status" value="1"/>
</dbReference>
<dbReference type="SUPFAM" id="SSF55821">
    <property type="entry name" value="YrdC/RibB"/>
    <property type="match status" value="1"/>
</dbReference>